<sequence>MILDLDEAETRCRPVAVDGPLVEAERIRLGTAFARSLADACSWADEMRYPALSCD</sequence>
<dbReference type="Proteomes" id="UP001480955">
    <property type="component" value="Unassembled WGS sequence"/>
</dbReference>
<organism evidence="1 2">
    <name type="scientific">Methylorubrum podarium</name>
    <dbReference type="NCBI Taxonomy" id="200476"/>
    <lineage>
        <taxon>Bacteria</taxon>
        <taxon>Pseudomonadati</taxon>
        <taxon>Pseudomonadota</taxon>
        <taxon>Alphaproteobacteria</taxon>
        <taxon>Hyphomicrobiales</taxon>
        <taxon>Methylobacteriaceae</taxon>
        <taxon>Methylorubrum</taxon>
    </lineage>
</organism>
<comment type="caution">
    <text evidence="1">The sequence shown here is derived from an EMBL/GenBank/DDBJ whole genome shotgun (WGS) entry which is preliminary data.</text>
</comment>
<proteinExistence type="predicted"/>
<accession>A0ABV1QS79</accession>
<evidence type="ECO:0000313" key="1">
    <source>
        <dbReference type="EMBL" id="MER2252268.1"/>
    </source>
</evidence>
<gene>
    <name evidence="1" type="ORF">ABS772_20310</name>
</gene>
<reference evidence="1 2" key="1">
    <citation type="submission" date="2024-06" db="EMBL/GenBank/DDBJ databases">
        <authorList>
            <person name="Campbell A.G."/>
        </authorList>
    </citation>
    <scope>NUCLEOTIDE SEQUENCE [LARGE SCALE GENOMIC DNA]</scope>
    <source>
        <strain evidence="1 2">EM12</strain>
    </source>
</reference>
<evidence type="ECO:0000313" key="2">
    <source>
        <dbReference type="Proteomes" id="UP001480955"/>
    </source>
</evidence>
<protein>
    <submittedName>
        <fullName evidence="1">Uncharacterized protein</fullName>
    </submittedName>
</protein>
<dbReference type="RefSeq" id="WP_350396547.1">
    <property type="nucleotide sequence ID" value="NZ_JBELQE010000101.1"/>
</dbReference>
<dbReference type="EMBL" id="JBELQE010000101">
    <property type="protein sequence ID" value="MER2252268.1"/>
    <property type="molecule type" value="Genomic_DNA"/>
</dbReference>
<keyword evidence="2" id="KW-1185">Reference proteome</keyword>
<name>A0ABV1QS79_9HYPH</name>